<dbReference type="Proteomes" id="UP001162060">
    <property type="component" value="Unassembled WGS sequence"/>
</dbReference>
<name>A0AAV1URW9_9STRA</name>
<comment type="caution">
    <text evidence="1">The sequence shown here is derived from an EMBL/GenBank/DDBJ whole genome shotgun (WGS) entry which is preliminary data.</text>
</comment>
<proteinExistence type="predicted"/>
<dbReference type="AlphaFoldDB" id="A0AAV1URW9"/>
<evidence type="ECO:0000313" key="2">
    <source>
        <dbReference type="Proteomes" id="UP001162060"/>
    </source>
</evidence>
<sequence>MYRVVDGAQRVELLDASAEASYFNANTDTDNHIHPTHSSSLLSCPVVQYSEKTRFILPSESDPPDVVVHSDVCAVALHLSVLRQRCPWFYKQLRQLRQSPLTTNGFKLLDETELQHLQDNPKDRTQCPLHDPHSLRLDYVRCVAHKCQIGSNGDDRRRGRFCQQDQAVVRSPQRKRLRQMDDKSLLSGQCAALTSQRARSLSGTLDFVPKIGQEEELEHQRGVMHVKIEGTNIGAVVTAVEYIYRCQVRMINERNAMEAVKLGQKLGLGSTMLYYPLAIAVQHVTTATWIDMLLTVSILENEIERRILCGHLVAFLASMKPELYYQALTDMQCVYIRELKDRDVLICALVGLINNIRLVEFWQNLLNALSYWLGYRFCSEEVPSLRAIHRHYAPEWEPYMERDPMDFHVKPGEENLFTLLQFGKYQLQVRVDVMNKMPISWRVIRSSSPLISDLHKIDDPASFDDGPGFWIRGQVKIEYWREQPNHAMIKQEVELQYQHCYEQYSKWCGLEPLTSKLASTETTAALQPGCMGKVQFCGNFFVWGNPVCSVYHFLLQSTLFYSAPYGSPTEISDLVIVSEMQRLPLETLELVLRSDGLRIPDGERTLLRCLNKLFFGSNFSYCGSYATQTRQKYSCCPEDMARLYGCVRWCFVPIDDIIGTLRKSPRKLMLYESIEKGLRDTFRRFLRRRPWGWRNRRRAYMKNKTNVVEFRTKASENQLSPEYFPVVLSVSS</sequence>
<protein>
    <recommendedName>
        <fullName evidence="3">BTB domain-containing protein</fullName>
    </recommendedName>
</protein>
<evidence type="ECO:0000313" key="1">
    <source>
        <dbReference type="EMBL" id="CAK7935998.1"/>
    </source>
</evidence>
<evidence type="ECO:0008006" key="3">
    <source>
        <dbReference type="Google" id="ProtNLM"/>
    </source>
</evidence>
<dbReference type="EMBL" id="CAKLBY020000223">
    <property type="protein sequence ID" value="CAK7935998.1"/>
    <property type="molecule type" value="Genomic_DNA"/>
</dbReference>
<reference evidence="1" key="1">
    <citation type="submission" date="2024-01" db="EMBL/GenBank/DDBJ databases">
        <authorList>
            <person name="Webb A."/>
        </authorList>
    </citation>
    <scope>NUCLEOTIDE SEQUENCE</scope>
    <source>
        <strain evidence="1">Pm1</strain>
    </source>
</reference>
<accession>A0AAV1URW9</accession>
<gene>
    <name evidence="1" type="ORF">PM001_LOCUS21148</name>
</gene>
<organism evidence="1 2">
    <name type="scientific">Peronospora matthiolae</name>
    <dbReference type="NCBI Taxonomy" id="2874970"/>
    <lineage>
        <taxon>Eukaryota</taxon>
        <taxon>Sar</taxon>
        <taxon>Stramenopiles</taxon>
        <taxon>Oomycota</taxon>
        <taxon>Peronosporomycetes</taxon>
        <taxon>Peronosporales</taxon>
        <taxon>Peronosporaceae</taxon>
        <taxon>Peronospora</taxon>
    </lineage>
</organism>